<feature type="transmembrane region" description="Helical" evidence="6">
    <location>
        <begin position="7"/>
        <end position="23"/>
    </location>
</feature>
<keyword evidence="8" id="KW-1185">Reference proteome</keyword>
<evidence type="ECO:0000256" key="3">
    <source>
        <dbReference type="ARBA" id="ARBA00022692"/>
    </source>
</evidence>
<sequence length="302" mass="33675">MGNIIKLLLSAAIIGFIFYKFEMSSVLSTILSADIGLLVAALFMQILSQSVAAYRWSLIMGLLKFDHPFSFYFRSYFKGSLFNQVLPTSIGGDAYRIAEVSTSGGLVKEAFYGVFIDRIVGLVGLLLLNLAANLIENNLLPDEVFWSINIVLILGIVGLVVLLLIRKVTLFDRYKITRLFYQLSNRFRFIYRTPKRISQQMGLSVLTHLLSMVCIFGIGHSVGINEPLVTYLVLIPPAILLTILPISFAGWGVREGALVALFLLIGVDQTQVLAMSLLYGFILILSALPGLYYYLKSKHKFL</sequence>
<comment type="subcellular location">
    <subcellularLocation>
        <location evidence="1">Cell membrane</location>
        <topology evidence="1">Multi-pass membrane protein</topology>
    </subcellularLocation>
</comment>
<feature type="transmembrane region" description="Helical" evidence="6">
    <location>
        <begin position="35"/>
        <end position="54"/>
    </location>
</feature>
<dbReference type="EMBL" id="JMIU01000001">
    <property type="protein sequence ID" value="KDN96676.1"/>
    <property type="molecule type" value="Genomic_DNA"/>
</dbReference>
<evidence type="ECO:0000256" key="2">
    <source>
        <dbReference type="ARBA" id="ARBA00022475"/>
    </source>
</evidence>
<dbReference type="InterPro" id="IPR022791">
    <property type="entry name" value="L-PG_synthase/AglD"/>
</dbReference>
<accession>A0A067A268</accession>
<evidence type="ECO:0000313" key="7">
    <source>
        <dbReference type="EMBL" id="KDN96676.1"/>
    </source>
</evidence>
<keyword evidence="4 6" id="KW-1133">Transmembrane helix</keyword>
<dbReference type="Pfam" id="PF03706">
    <property type="entry name" value="LPG_synthase_TM"/>
    <property type="match status" value="1"/>
</dbReference>
<evidence type="ECO:0000313" key="8">
    <source>
        <dbReference type="Proteomes" id="UP000027341"/>
    </source>
</evidence>
<evidence type="ECO:0000256" key="6">
    <source>
        <dbReference type="SAM" id="Phobius"/>
    </source>
</evidence>
<evidence type="ECO:0008006" key="9">
    <source>
        <dbReference type="Google" id="ProtNLM"/>
    </source>
</evidence>
<comment type="caution">
    <text evidence="7">The sequence shown here is derived from an EMBL/GenBank/DDBJ whole genome shotgun (WGS) entry which is preliminary data.</text>
</comment>
<dbReference type="AlphaFoldDB" id="A0A067A268"/>
<reference evidence="7 8" key="1">
    <citation type="submission" date="2014-04" db="EMBL/GenBank/DDBJ databases">
        <title>Draft genome sequence of Hydrogenovibrio marinus MH-110, a model organism for aerobic H2 metabolism.</title>
        <authorList>
            <person name="Cha H.J."/>
            <person name="Jo B.H."/>
            <person name="Hwang B.H."/>
        </authorList>
    </citation>
    <scope>NUCLEOTIDE SEQUENCE [LARGE SCALE GENOMIC DNA]</scope>
    <source>
        <strain evidence="7 8">MH-110</strain>
    </source>
</reference>
<evidence type="ECO:0000256" key="4">
    <source>
        <dbReference type="ARBA" id="ARBA00022989"/>
    </source>
</evidence>
<dbReference type="GO" id="GO:0005886">
    <property type="term" value="C:plasma membrane"/>
    <property type="evidence" value="ECO:0007669"/>
    <property type="project" value="UniProtKB-SubCell"/>
</dbReference>
<feature type="transmembrane region" description="Helical" evidence="6">
    <location>
        <begin position="144"/>
        <end position="165"/>
    </location>
</feature>
<dbReference type="Proteomes" id="UP000027341">
    <property type="component" value="Unassembled WGS sequence"/>
</dbReference>
<keyword evidence="2" id="KW-1003">Cell membrane</keyword>
<gene>
    <name evidence="7" type="ORF">EI16_10520</name>
</gene>
<feature type="transmembrane region" description="Helical" evidence="6">
    <location>
        <begin position="272"/>
        <end position="295"/>
    </location>
</feature>
<evidence type="ECO:0000256" key="5">
    <source>
        <dbReference type="ARBA" id="ARBA00023136"/>
    </source>
</evidence>
<evidence type="ECO:0000256" key="1">
    <source>
        <dbReference type="ARBA" id="ARBA00004651"/>
    </source>
</evidence>
<organism evidence="7 8">
    <name type="scientific">Hydrogenovibrio marinus</name>
    <dbReference type="NCBI Taxonomy" id="28885"/>
    <lineage>
        <taxon>Bacteria</taxon>
        <taxon>Pseudomonadati</taxon>
        <taxon>Pseudomonadota</taxon>
        <taxon>Gammaproteobacteria</taxon>
        <taxon>Thiotrichales</taxon>
        <taxon>Piscirickettsiaceae</taxon>
        <taxon>Hydrogenovibrio</taxon>
    </lineage>
</organism>
<feature type="transmembrane region" description="Helical" evidence="6">
    <location>
        <begin position="228"/>
        <end position="251"/>
    </location>
</feature>
<feature type="transmembrane region" description="Helical" evidence="6">
    <location>
        <begin position="110"/>
        <end position="132"/>
    </location>
</feature>
<dbReference type="PANTHER" id="PTHR40277">
    <property type="entry name" value="BLL5419 PROTEIN"/>
    <property type="match status" value="1"/>
</dbReference>
<protein>
    <recommendedName>
        <fullName evidence="9">Lysylphosphatidylglycerol synthetase</fullName>
    </recommendedName>
</protein>
<dbReference type="PANTHER" id="PTHR40277:SF1">
    <property type="entry name" value="BLL5419 PROTEIN"/>
    <property type="match status" value="1"/>
</dbReference>
<keyword evidence="5 6" id="KW-0472">Membrane</keyword>
<proteinExistence type="predicted"/>
<dbReference type="RefSeq" id="WP_029907593.1">
    <property type="nucleotide sequence ID" value="NZ_AP020335.1"/>
</dbReference>
<feature type="transmembrane region" description="Helical" evidence="6">
    <location>
        <begin position="201"/>
        <end position="222"/>
    </location>
</feature>
<keyword evidence="3 6" id="KW-0812">Transmembrane</keyword>
<dbReference type="STRING" id="28885.EI16_10520"/>
<dbReference type="NCBIfam" id="TIGR00374">
    <property type="entry name" value="flippase-like domain"/>
    <property type="match status" value="1"/>
</dbReference>
<name>A0A067A268_HYDMR</name>